<reference evidence="3 4" key="1">
    <citation type="submission" date="2014-12" db="EMBL/GenBank/DDBJ databases">
        <title>Denitrispirillum autotrophicum gen. nov., sp. nov., Denitrifying, Facultatively Autotrophic Bacteria Isolated from Rice Paddy Soil.</title>
        <authorList>
            <person name="Ishii S."/>
            <person name="Ashida N."/>
            <person name="Ohno H."/>
            <person name="Otsuka S."/>
            <person name="Yokota A."/>
            <person name="Senoo K."/>
        </authorList>
    </citation>
    <scope>NUCLEOTIDE SEQUENCE [LARGE SCALE GENOMIC DNA]</scope>
    <source>
        <strain evidence="3 4">TSA66</strain>
    </source>
</reference>
<dbReference type="InterPro" id="IPR012495">
    <property type="entry name" value="TadE-like_dom"/>
</dbReference>
<keyword evidence="4" id="KW-1185">Reference proteome</keyword>
<comment type="caution">
    <text evidence="3">The sequence shown here is derived from an EMBL/GenBank/DDBJ whole genome shotgun (WGS) entry which is preliminary data.</text>
</comment>
<gene>
    <name evidence="3" type="ORF">TSA66_04430</name>
</gene>
<evidence type="ECO:0000259" key="2">
    <source>
        <dbReference type="Pfam" id="PF07811"/>
    </source>
</evidence>
<dbReference type="Proteomes" id="UP000031572">
    <property type="component" value="Unassembled WGS sequence"/>
</dbReference>
<keyword evidence="1" id="KW-1133">Transmembrane helix</keyword>
<keyword evidence="1" id="KW-0812">Transmembrane</keyword>
<name>A0A0C2BJN4_9BURK</name>
<organism evidence="3 4">
    <name type="scientific">Noviherbaspirillum autotrophicum</name>
    <dbReference type="NCBI Taxonomy" id="709839"/>
    <lineage>
        <taxon>Bacteria</taxon>
        <taxon>Pseudomonadati</taxon>
        <taxon>Pseudomonadota</taxon>
        <taxon>Betaproteobacteria</taxon>
        <taxon>Burkholderiales</taxon>
        <taxon>Oxalobacteraceae</taxon>
        <taxon>Noviherbaspirillum</taxon>
    </lineage>
</organism>
<keyword evidence="1" id="KW-0472">Membrane</keyword>
<dbReference type="OrthoDB" id="5397339at2"/>
<evidence type="ECO:0000313" key="3">
    <source>
        <dbReference type="EMBL" id="KIF80224.1"/>
    </source>
</evidence>
<feature type="domain" description="TadE-like" evidence="2">
    <location>
        <begin position="12"/>
        <end position="54"/>
    </location>
</feature>
<dbReference type="Pfam" id="PF07811">
    <property type="entry name" value="TadE"/>
    <property type="match status" value="1"/>
</dbReference>
<sequence>MKFFHEQRRQDGAAIVEFALVLTAYLLLLLGIIEIGRALFTYNSAAEATRRGARLAVVTKPADFNSVVVPSMQAIMPDLKAENVAVRYAPAGCTTQCEYLELGIVNYSMTLFFWPVSSISFPGTEANPGFKTALPVESLGDN</sequence>
<protein>
    <recommendedName>
        <fullName evidence="2">TadE-like domain-containing protein</fullName>
    </recommendedName>
</protein>
<proteinExistence type="predicted"/>
<dbReference type="RefSeq" id="WP_040039140.1">
    <property type="nucleotide sequence ID" value="NZ_JWJG01000028.1"/>
</dbReference>
<evidence type="ECO:0000313" key="4">
    <source>
        <dbReference type="Proteomes" id="UP000031572"/>
    </source>
</evidence>
<evidence type="ECO:0000256" key="1">
    <source>
        <dbReference type="SAM" id="Phobius"/>
    </source>
</evidence>
<accession>A0A0C2BJN4</accession>
<dbReference type="AlphaFoldDB" id="A0A0C2BJN4"/>
<dbReference type="STRING" id="709839.TSA66_04430"/>
<dbReference type="EMBL" id="JWJG01000028">
    <property type="protein sequence ID" value="KIF80224.1"/>
    <property type="molecule type" value="Genomic_DNA"/>
</dbReference>
<feature type="transmembrane region" description="Helical" evidence="1">
    <location>
        <begin position="12"/>
        <end position="33"/>
    </location>
</feature>